<dbReference type="AlphaFoldDB" id="A0A7Y9DYM0"/>
<comment type="caution">
    <text evidence="1">The sequence shown here is derived from an EMBL/GenBank/DDBJ whole genome shotgun (WGS) entry which is preliminary data.</text>
</comment>
<accession>A0A7Y9DYM0</accession>
<dbReference type="RefSeq" id="WP_179795464.1">
    <property type="nucleotide sequence ID" value="NZ_BAABHP010000024.1"/>
</dbReference>
<dbReference type="EMBL" id="JACCBN010000001">
    <property type="protein sequence ID" value="NYD37954.1"/>
    <property type="molecule type" value="Genomic_DNA"/>
</dbReference>
<gene>
    <name evidence="1" type="ORF">BJ983_004056</name>
</gene>
<name>A0A7Y9DYM0_9PSEU</name>
<keyword evidence="2" id="KW-1185">Reference proteome</keyword>
<proteinExistence type="predicted"/>
<protein>
    <submittedName>
        <fullName evidence="1">Uncharacterized protein</fullName>
    </submittedName>
</protein>
<sequence>MDMCLAKPPELIALYDDATWMFEAVRDAFGVPARHTFDLSRVDRARSEDEDLTATAALALYYIQSLRVLAKPEVRVRITSIVNTTACLHQVLQSLEGQDCGTASQDDRMLRARERVGAAATAVTLAQVSRRDDAKFMQ</sequence>
<dbReference type="Proteomes" id="UP000535890">
    <property type="component" value="Unassembled WGS sequence"/>
</dbReference>
<evidence type="ECO:0000313" key="2">
    <source>
        <dbReference type="Proteomes" id="UP000535890"/>
    </source>
</evidence>
<evidence type="ECO:0000313" key="1">
    <source>
        <dbReference type="EMBL" id="NYD37954.1"/>
    </source>
</evidence>
<reference evidence="1 2" key="1">
    <citation type="submission" date="2020-07" db="EMBL/GenBank/DDBJ databases">
        <title>Sequencing the genomes of 1000 actinobacteria strains.</title>
        <authorList>
            <person name="Klenk H.-P."/>
        </authorList>
    </citation>
    <scope>NUCLEOTIDE SEQUENCE [LARGE SCALE GENOMIC DNA]</scope>
    <source>
        <strain evidence="1 2">DSM 45772</strain>
    </source>
</reference>
<organism evidence="1 2">
    <name type="scientific">Actinomycetospora corticicola</name>
    <dbReference type="NCBI Taxonomy" id="663602"/>
    <lineage>
        <taxon>Bacteria</taxon>
        <taxon>Bacillati</taxon>
        <taxon>Actinomycetota</taxon>
        <taxon>Actinomycetes</taxon>
        <taxon>Pseudonocardiales</taxon>
        <taxon>Pseudonocardiaceae</taxon>
        <taxon>Actinomycetospora</taxon>
    </lineage>
</organism>